<organism evidence="1 2">
    <name type="scientific">Holotrichia oblita</name>
    <name type="common">Chafer beetle</name>
    <dbReference type="NCBI Taxonomy" id="644536"/>
    <lineage>
        <taxon>Eukaryota</taxon>
        <taxon>Metazoa</taxon>
        <taxon>Ecdysozoa</taxon>
        <taxon>Arthropoda</taxon>
        <taxon>Hexapoda</taxon>
        <taxon>Insecta</taxon>
        <taxon>Pterygota</taxon>
        <taxon>Neoptera</taxon>
        <taxon>Endopterygota</taxon>
        <taxon>Coleoptera</taxon>
        <taxon>Polyphaga</taxon>
        <taxon>Scarabaeiformia</taxon>
        <taxon>Scarabaeidae</taxon>
        <taxon>Melolonthinae</taxon>
        <taxon>Holotrichia</taxon>
    </lineage>
</organism>
<accession>A0ACB9SL26</accession>
<evidence type="ECO:0000313" key="1">
    <source>
        <dbReference type="EMBL" id="KAI4455828.1"/>
    </source>
</evidence>
<gene>
    <name evidence="1" type="ORF">MML48_8g00005684</name>
</gene>
<name>A0ACB9SL26_HOLOL</name>
<comment type="caution">
    <text evidence="1">The sequence shown here is derived from an EMBL/GenBank/DDBJ whole genome shotgun (WGS) entry which is preliminary data.</text>
</comment>
<dbReference type="Proteomes" id="UP001056778">
    <property type="component" value="Chromosome 8"/>
</dbReference>
<evidence type="ECO:0000313" key="2">
    <source>
        <dbReference type="Proteomes" id="UP001056778"/>
    </source>
</evidence>
<sequence>MESARLLLLRDEYLTKMKAYREEKRFICYLDKTWYDTHDTVKKGWDDSTGMCSINVPVSRGKRIIIEHAGSMDGWVGEALLSAKNIKSSSLNYHEDMTSSLFEDWFVKKLLPALPPKSVIVMDNASYHSRQLIKIPNASSTKVEISTFLEDHDL</sequence>
<reference evidence="1" key="1">
    <citation type="submission" date="2022-04" db="EMBL/GenBank/DDBJ databases">
        <title>Chromosome-scale genome assembly of Holotrichia oblita Faldermann.</title>
        <authorList>
            <person name="Rongchong L."/>
        </authorList>
    </citation>
    <scope>NUCLEOTIDE SEQUENCE</scope>
    <source>
        <strain evidence="1">81SQS9</strain>
    </source>
</reference>
<protein>
    <submittedName>
        <fullName evidence="1">Uncharacterized protein</fullName>
    </submittedName>
</protein>
<proteinExistence type="predicted"/>
<keyword evidence="2" id="KW-1185">Reference proteome</keyword>
<dbReference type="EMBL" id="CM043022">
    <property type="protein sequence ID" value="KAI4455828.1"/>
    <property type="molecule type" value="Genomic_DNA"/>
</dbReference>